<evidence type="ECO:0000259" key="3">
    <source>
        <dbReference type="PROSITE" id="PS50966"/>
    </source>
</evidence>
<proteinExistence type="predicted"/>
<dbReference type="InterPro" id="IPR007527">
    <property type="entry name" value="Znf_SWIM"/>
</dbReference>
<organism evidence="4 5">
    <name type="scientific">Nocardioides anomalus</name>
    <dbReference type="NCBI Taxonomy" id="2712223"/>
    <lineage>
        <taxon>Bacteria</taxon>
        <taxon>Bacillati</taxon>
        <taxon>Actinomycetota</taxon>
        <taxon>Actinomycetes</taxon>
        <taxon>Propionibacteriales</taxon>
        <taxon>Nocardioidaceae</taxon>
        <taxon>Nocardioides</taxon>
    </lineage>
</organism>
<keyword evidence="1" id="KW-0479">Metal-binding</keyword>
<evidence type="ECO:0000313" key="5">
    <source>
        <dbReference type="Proteomes" id="UP000502996"/>
    </source>
</evidence>
<feature type="compositionally biased region" description="Basic and acidic residues" evidence="2">
    <location>
        <begin position="104"/>
        <end position="118"/>
    </location>
</feature>
<evidence type="ECO:0000256" key="2">
    <source>
        <dbReference type="SAM" id="MobiDB-lite"/>
    </source>
</evidence>
<gene>
    <name evidence="4" type="ORF">G5V58_21585</name>
</gene>
<dbReference type="EMBL" id="CP049257">
    <property type="protein sequence ID" value="QIG45016.1"/>
    <property type="molecule type" value="Genomic_DNA"/>
</dbReference>
<dbReference type="Proteomes" id="UP000502996">
    <property type="component" value="Chromosome"/>
</dbReference>
<sequence length="421" mass="45024">MPRWNLASVEKAAPDAASLKAAHRLAVPGPWSDTGSSETLVWGKCQGSGRQPYQVSIDLTGPAYRCSCPSRKFPCKHALALLLRWVSGHGEIGAGDPPPFAEPAAERPARTTKPVDPEARARRQAERFALMSAGIGDFSLWLADLVRSGTVQARRQPWGWWDSAAARLVDAQLPGLADRVRTMGSEVSRREDWADHLLSELGRWWSAVRSWERWDDLDERTRADLRAYVGWPQASEDVRAGETLTDAWLVLGAHRTDDGRLLQQRTWLRGEASGEVVQLLDFAAGGNPLPIAHLAGSTLEATLALYPGSRPRRALVVDEPVVRETPAALPAGGSLADGLDALAATVADNAWGGRVPVVLEAAVLPGQVVDAAGAAVPLLADATPWAALALTGGRPTTLVGELERTGFRVLSVGTDTGLVAV</sequence>
<keyword evidence="5" id="KW-1185">Reference proteome</keyword>
<dbReference type="AlphaFoldDB" id="A0A6G6WII5"/>
<evidence type="ECO:0000256" key="1">
    <source>
        <dbReference type="PROSITE-ProRule" id="PRU00325"/>
    </source>
</evidence>
<dbReference type="RefSeq" id="WP_165237157.1">
    <property type="nucleotide sequence ID" value="NZ_CP049257.1"/>
</dbReference>
<evidence type="ECO:0000313" key="4">
    <source>
        <dbReference type="EMBL" id="QIG45016.1"/>
    </source>
</evidence>
<reference evidence="4 5" key="1">
    <citation type="submission" date="2020-02" db="EMBL/GenBank/DDBJ databases">
        <title>Full genome sequence of Nocardioides sp. R-3366.</title>
        <authorList>
            <person name="Im W.-T."/>
        </authorList>
    </citation>
    <scope>NUCLEOTIDE SEQUENCE [LARGE SCALE GENOMIC DNA]</scope>
    <source>
        <strain evidence="4 5">R-3366</strain>
    </source>
</reference>
<keyword evidence="1" id="KW-0862">Zinc</keyword>
<dbReference type="Pfam" id="PF04434">
    <property type="entry name" value="SWIM"/>
    <property type="match status" value="1"/>
</dbReference>
<keyword evidence="1" id="KW-0863">Zinc-finger</keyword>
<feature type="domain" description="SWIM-type" evidence="3">
    <location>
        <begin position="53"/>
        <end position="86"/>
    </location>
</feature>
<dbReference type="PROSITE" id="PS50966">
    <property type="entry name" value="ZF_SWIM"/>
    <property type="match status" value="1"/>
</dbReference>
<dbReference type="GO" id="GO:0008270">
    <property type="term" value="F:zinc ion binding"/>
    <property type="evidence" value="ECO:0007669"/>
    <property type="project" value="UniProtKB-KW"/>
</dbReference>
<accession>A0A6G6WII5</accession>
<dbReference type="KEGG" id="nano:G5V58_21585"/>
<name>A0A6G6WII5_9ACTN</name>
<feature type="region of interest" description="Disordered" evidence="2">
    <location>
        <begin position="95"/>
        <end position="118"/>
    </location>
</feature>
<protein>
    <submittedName>
        <fullName evidence="4">SWIM zinc finger family protein</fullName>
    </submittedName>
</protein>